<dbReference type="InterPro" id="IPR013783">
    <property type="entry name" value="Ig-like_fold"/>
</dbReference>
<name>A0ABD0QUL9_CIRMR</name>
<reference evidence="2 3" key="1">
    <citation type="submission" date="2024-05" db="EMBL/GenBank/DDBJ databases">
        <title>Genome sequencing and assembly of Indian major carp, Cirrhinus mrigala (Hamilton, 1822).</title>
        <authorList>
            <person name="Mohindra V."/>
            <person name="Chowdhury L.M."/>
            <person name="Lal K."/>
            <person name="Jena J.K."/>
        </authorList>
    </citation>
    <scope>NUCLEOTIDE SEQUENCE [LARGE SCALE GENOMIC DNA]</scope>
    <source>
        <strain evidence="2">CM1030</strain>
        <tissue evidence="2">Blood</tissue>
    </source>
</reference>
<evidence type="ECO:0000313" key="3">
    <source>
        <dbReference type="Proteomes" id="UP001529510"/>
    </source>
</evidence>
<feature type="non-terminal residue" evidence="2">
    <location>
        <position position="1"/>
    </location>
</feature>
<keyword evidence="3" id="KW-1185">Reference proteome</keyword>
<sequence length="86" mass="9584">FDGQDGCGSDSWNMVDVDLPESQTQNPGVTLSILKPWTQYAIFVKAVTLVVEDRDRDKDRQRLGAKSEVVYIRTKPSGKELDSGQP</sequence>
<dbReference type="SUPFAM" id="SSF49265">
    <property type="entry name" value="Fibronectin type III"/>
    <property type="match status" value="1"/>
</dbReference>
<organism evidence="2 3">
    <name type="scientific">Cirrhinus mrigala</name>
    <name type="common">Mrigala</name>
    <dbReference type="NCBI Taxonomy" id="683832"/>
    <lineage>
        <taxon>Eukaryota</taxon>
        <taxon>Metazoa</taxon>
        <taxon>Chordata</taxon>
        <taxon>Craniata</taxon>
        <taxon>Vertebrata</taxon>
        <taxon>Euteleostomi</taxon>
        <taxon>Actinopterygii</taxon>
        <taxon>Neopterygii</taxon>
        <taxon>Teleostei</taxon>
        <taxon>Ostariophysi</taxon>
        <taxon>Cypriniformes</taxon>
        <taxon>Cyprinidae</taxon>
        <taxon>Labeoninae</taxon>
        <taxon>Labeonini</taxon>
        <taxon>Cirrhinus</taxon>
    </lineage>
</organism>
<evidence type="ECO:0000313" key="2">
    <source>
        <dbReference type="EMBL" id="KAL0189522.1"/>
    </source>
</evidence>
<dbReference type="Proteomes" id="UP001529510">
    <property type="component" value="Unassembled WGS sequence"/>
</dbReference>
<evidence type="ECO:0000256" key="1">
    <source>
        <dbReference type="SAM" id="MobiDB-lite"/>
    </source>
</evidence>
<gene>
    <name evidence="2" type="ORF">M9458_016621</name>
</gene>
<dbReference type="InterPro" id="IPR036116">
    <property type="entry name" value="FN3_sf"/>
</dbReference>
<feature type="region of interest" description="Disordered" evidence="1">
    <location>
        <begin position="1"/>
        <end position="26"/>
    </location>
</feature>
<comment type="caution">
    <text evidence="2">The sequence shown here is derived from an EMBL/GenBank/DDBJ whole genome shotgun (WGS) entry which is preliminary data.</text>
</comment>
<dbReference type="EMBL" id="JAMKFB020000007">
    <property type="protein sequence ID" value="KAL0189522.1"/>
    <property type="molecule type" value="Genomic_DNA"/>
</dbReference>
<dbReference type="Gene3D" id="2.60.40.10">
    <property type="entry name" value="Immunoglobulins"/>
    <property type="match status" value="1"/>
</dbReference>
<dbReference type="AlphaFoldDB" id="A0ABD0QUL9"/>
<accession>A0ABD0QUL9</accession>
<proteinExistence type="predicted"/>
<protein>
    <submittedName>
        <fullName evidence="2">Uncharacterized protein</fullName>
    </submittedName>
</protein>